<keyword evidence="3" id="KW-1185">Reference proteome</keyword>
<sequence length="87" mass="9363">MALHPSHTSSDALPRKKTSPGLVSKSNRIDDNSTPWVEHLGATNTRRGWTPAAHLQPTFGAGYAVRSSTNATRTSPNTATKVTRQLP</sequence>
<evidence type="ECO:0000313" key="2">
    <source>
        <dbReference type="EMBL" id="TDZ15505.1"/>
    </source>
</evidence>
<feature type="region of interest" description="Disordered" evidence="1">
    <location>
        <begin position="1"/>
        <end position="36"/>
    </location>
</feature>
<accession>A0A484FD68</accession>
<reference evidence="3" key="1">
    <citation type="journal article" date="2013" name="New Phytol.">
        <title>Comparative genomic and transcriptomic analyses reveal the hemibiotrophic stage shift of Colletotrichum fungi.</title>
        <authorList>
            <person name="Gan P."/>
            <person name="Ikeda K."/>
            <person name="Irieda H."/>
            <person name="Narusaka M."/>
            <person name="O'Connell R.J."/>
            <person name="Narusaka Y."/>
            <person name="Takano Y."/>
            <person name="Kubo Y."/>
            <person name="Shirasu K."/>
        </authorList>
    </citation>
    <scope>NUCLEOTIDE SEQUENCE [LARGE SCALE GENOMIC DNA]</scope>
    <source>
        <strain evidence="3">104-T / ATCC 96160 / CBS 514.97 / LARS 414 / MAFF 240422</strain>
    </source>
</reference>
<evidence type="ECO:0000313" key="3">
    <source>
        <dbReference type="Proteomes" id="UP000014480"/>
    </source>
</evidence>
<dbReference type="AlphaFoldDB" id="A0A484FD68"/>
<dbReference type="EMBL" id="AMCV02000040">
    <property type="protein sequence ID" value="TDZ15505.1"/>
    <property type="molecule type" value="Genomic_DNA"/>
</dbReference>
<name>A0A484FD68_COLOR</name>
<feature type="compositionally biased region" description="Polar residues" evidence="1">
    <location>
        <begin position="1"/>
        <end position="11"/>
    </location>
</feature>
<evidence type="ECO:0000256" key="1">
    <source>
        <dbReference type="SAM" id="MobiDB-lite"/>
    </source>
</evidence>
<feature type="region of interest" description="Disordered" evidence="1">
    <location>
        <begin position="66"/>
        <end position="87"/>
    </location>
</feature>
<organism evidence="2 3">
    <name type="scientific">Colletotrichum orbiculare (strain 104-T / ATCC 96160 / CBS 514.97 / LARS 414 / MAFF 240422)</name>
    <name type="common">Cucumber anthracnose fungus</name>
    <name type="synonym">Colletotrichum lagenarium</name>
    <dbReference type="NCBI Taxonomy" id="1213857"/>
    <lineage>
        <taxon>Eukaryota</taxon>
        <taxon>Fungi</taxon>
        <taxon>Dikarya</taxon>
        <taxon>Ascomycota</taxon>
        <taxon>Pezizomycotina</taxon>
        <taxon>Sordariomycetes</taxon>
        <taxon>Hypocreomycetidae</taxon>
        <taxon>Glomerellales</taxon>
        <taxon>Glomerellaceae</taxon>
        <taxon>Colletotrichum</taxon>
        <taxon>Colletotrichum orbiculare species complex</taxon>
    </lineage>
</organism>
<comment type="caution">
    <text evidence="2">The sequence shown here is derived from an EMBL/GenBank/DDBJ whole genome shotgun (WGS) entry which is preliminary data.</text>
</comment>
<reference evidence="3" key="2">
    <citation type="journal article" date="2019" name="Mol. Plant Microbe Interact.">
        <title>Genome sequence resources for four phytopathogenic fungi from the Colletotrichum orbiculare species complex.</title>
        <authorList>
            <person name="Gan P."/>
            <person name="Tsushima A."/>
            <person name="Narusaka M."/>
            <person name="Narusaka Y."/>
            <person name="Takano Y."/>
            <person name="Kubo Y."/>
            <person name="Shirasu K."/>
        </authorList>
    </citation>
    <scope>GENOME REANNOTATION</scope>
    <source>
        <strain evidence="3">104-T / ATCC 96160 / CBS 514.97 / LARS 414 / MAFF 240422</strain>
    </source>
</reference>
<protein>
    <submittedName>
        <fullName evidence="2">Uncharacterized protein</fullName>
    </submittedName>
</protein>
<proteinExistence type="predicted"/>
<gene>
    <name evidence="2" type="ORF">Cob_v011610</name>
</gene>
<dbReference type="Proteomes" id="UP000014480">
    <property type="component" value="Unassembled WGS sequence"/>
</dbReference>